<dbReference type="RefSeq" id="WP_150926202.1">
    <property type="nucleotide sequence ID" value="NZ_CP044232.1"/>
</dbReference>
<evidence type="ECO:0000256" key="2">
    <source>
        <dbReference type="ARBA" id="ARBA00022801"/>
    </source>
</evidence>
<feature type="domain" description="SMP-30/Gluconolactonase/LRE-like region" evidence="3">
    <location>
        <begin position="34"/>
        <end position="278"/>
    </location>
</feature>
<organism evidence="4 5">
    <name type="scientific">Microbacterium lushaniae</name>
    <dbReference type="NCBI Taxonomy" id="2614639"/>
    <lineage>
        <taxon>Bacteria</taxon>
        <taxon>Bacillati</taxon>
        <taxon>Actinomycetota</taxon>
        <taxon>Actinomycetes</taxon>
        <taxon>Micrococcales</taxon>
        <taxon>Microbacteriaceae</taxon>
        <taxon>Microbacterium</taxon>
    </lineage>
</organism>
<keyword evidence="2" id="KW-0378">Hydrolase</keyword>
<dbReference type="SUPFAM" id="SSF63829">
    <property type="entry name" value="Calcium-dependent phosphotriesterase"/>
    <property type="match status" value="1"/>
</dbReference>
<sequence length="292" mass="31950">MPIPAEITVVDERMAATKTDSTLTVHFSDGKWLEGPSHSVQGRYLLFSDIPNDRTLRLDEMTGDVSVFDQPSRFANGRTHDSIGRLITCLQGQRAVVRREHDGRESVIASHIGGRRLNSPNDVIASSAGVIWFTDPTYGLNEYEGHAAEPELDVRGLYRWSEGMSEPELACGDFTQPNGLAFSPDESTLYVVDSDQGSIDAFSVDEAGVSSRRTVVAGSFGFDGIRVDIHGRIWAATSEGVSCFDDAGVEMWKLAVPEPVSNLEFGGRQRNVLYLTATTSLYSIRTSVRGRA</sequence>
<dbReference type="InterPro" id="IPR051262">
    <property type="entry name" value="SMP-30/CGR1_Lactonase"/>
</dbReference>
<dbReference type="GO" id="GO:0016787">
    <property type="term" value="F:hydrolase activity"/>
    <property type="evidence" value="ECO:0007669"/>
    <property type="project" value="UniProtKB-KW"/>
</dbReference>
<evidence type="ECO:0000313" key="4">
    <source>
        <dbReference type="EMBL" id="QEW04241.1"/>
    </source>
</evidence>
<accession>A0A5J6L745</accession>
<keyword evidence="5" id="KW-1185">Reference proteome</keyword>
<reference evidence="5" key="1">
    <citation type="submission" date="2019-09" db="EMBL/GenBank/DDBJ databases">
        <title>Mumia zhuanghuii sp. nov. isolated from the intestinal contents of plateau pika (Ochotona curzoniae) in the Qinghai-Tibet plateau of China.</title>
        <authorList>
            <person name="Tian Z."/>
        </authorList>
    </citation>
    <scope>NUCLEOTIDE SEQUENCE [LARGE SCALE GENOMIC DNA]</scope>
    <source>
        <strain evidence="5">L-031</strain>
    </source>
</reference>
<gene>
    <name evidence="4" type="ORF">F6J85_14860</name>
</gene>
<dbReference type="AlphaFoldDB" id="A0A5J6L745"/>
<evidence type="ECO:0000256" key="1">
    <source>
        <dbReference type="ARBA" id="ARBA00008853"/>
    </source>
</evidence>
<protein>
    <submittedName>
        <fullName evidence="4">SMP-30/gluconolactonase/LRE family protein</fullName>
    </submittedName>
</protein>
<dbReference type="Proteomes" id="UP000325516">
    <property type="component" value="Chromosome"/>
</dbReference>
<dbReference type="PANTHER" id="PTHR47572">
    <property type="entry name" value="LIPOPROTEIN-RELATED"/>
    <property type="match status" value="1"/>
</dbReference>
<comment type="similarity">
    <text evidence="1">Belongs to the SMP-30/CGR1 family.</text>
</comment>
<dbReference type="InterPro" id="IPR013658">
    <property type="entry name" value="SGL"/>
</dbReference>
<dbReference type="EMBL" id="CP044232">
    <property type="protein sequence ID" value="QEW04241.1"/>
    <property type="molecule type" value="Genomic_DNA"/>
</dbReference>
<name>A0A5J6L745_9MICO</name>
<dbReference type="Gene3D" id="2.120.10.30">
    <property type="entry name" value="TolB, C-terminal domain"/>
    <property type="match status" value="1"/>
</dbReference>
<dbReference type="PANTHER" id="PTHR47572:SF4">
    <property type="entry name" value="LACTONASE DRP35"/>
    <property type="match status" value="1"/>
</dbReference>
<proteinExistence type="inferred from homology"/>
<dbReference type="Pfam" id="PF08450">
    <property type="entry name" value="SGL"/>
    <property type="match status" value="1"/>
</dbReference>
<dbReference type="InterPro" id="IPR011042">
    <property type="entry name" value="6-blade_b-propeller_TolB-like"/>
</dbReference>
<evidence type="ECO:0000259" key="3">
    <source>
        <dbReference type="Pfam" id="PF08450"/>
    </source>
</evidence>
<evidence type="ECO:0000313" key="5">
    <source>
        <dbReference type="Proteomes" id="UP000325516"/>
    </source>
</evidence>
<dbReference type="KEGG" id="mlz:F6J85_14860"/>